<sequence length="448" mass="52289">MRCFESSVKNFVNQAKYEGTEFEPERRVLIARQEIDPNTYITLHKNITVGKYAVYYFGTEKSSRKPRIVKIFRPIFFSSSQRRAGVEKQILSQKDKPASMPALHFAFSYQFYKCLVLEPMYNESLEEKLLYARRLLPDVVQSFMVDIVCAVGFLHTHKIIHRNLTLDSFWIQADRHLKLTDYTHCSHKHRLANWSTLFRVRPTEFTAPELFSSSPYSKQSDIWALGVIFYRMSRGRFPFYGSDRRDLKKNIMTAEEPYSELFTISSRALCSEMLQKKPENRIGYQRETLDAFSDHFYFDNVDWKVAHNQSEAGPPVQWEFAVAQDERQLVGGEVVTKKFEDLDSIDVKKLKVKPLRLDALRDGSYKFSPEYLEQEFPGEASKQSNKARRLSLHMHMIQAFLDLENGIENEEDVESALKEYYSFIGKEIAKFSAEKKTHSIGIAGLFRK</sequence>
<evidence type="ECO:0000256" key="4">
    <source>
        <dbReference type="ARBA" id="ARBA00022777"/>
    </source>
</evidence>
<dbReference type="PROSITE" id="PS50011">
    <property type="entry name" value="PROTEIN_KINASE_DOM"/>
    <property type="match status" value="1"/>
</dbReference>
<evidence type="ECO:0000313" key="8">
    <source>
        <dbReference type="Proteomes" id="UP001283361"/>
    </source>
</evidence>
<feature type="domain" description="Protein kinase" evidence="6">
    <location>
        <begin position="41"/>
        <end position="298"/>
    </location>
</feature>
<evidence type="ECO:0000259" key="6">
    <source>
        <dbReference type="PROSITE" id="PS50011"/>
    </source>
</evidence>
<evidence type="ECO:0000256" key="2">
    <source>
        <dbReference type="ARBA" id="ARBA00022679"/>
    </source>
</evidence>
<dbReference type="Proteomes" id="UP001283361">
    <property type="component" value="Unassembled WGS sequence"/>
</dbReference>
<keyword evidence="2" id="KW-0808">Transferase</keyword>
<comment type="caution">
    <text evidence="7">The sequence shown here is derived from an EMBL/GenBank/DDBJ whole genome shotgun (WGS) entry which is preliminary data.</text>
</comment>
<accession>A0AAE0YBU1</accession>
<dbReference type="Gene3D" id="3.30.200.20">
    <property type="entry name" value="Phosphorylase Kinase, domain 1"/>
    <property type="match status" value="1"/>
</dbReference>
<keyword evidence="1" id="KW-0723">Serine/threonine-protein kinase</keyword>
<dbReference type="GO" id="GO:0004674">
    <property type="term" value="F:protein serine/threonine kinase activity"/>
    <property type="evidence" value="ECO:0007669"/>
    <property type="project" value="UniProtKB-KW"/>
</dbReference>
<keyword evidence="4" id="KW-0418">Kinase</keyword>
<dbReference type="EMBL" id="JAWDGP010006482">
    <property type="protein sequence ID" value="KAK3740223.1"/>
    <property type="molecule type" value="Genomic_DNA"/>
</dbReference>
<evidence type="ECO:0000256" key="5">
    <source>
        <dbReference type="ARBA" id="ARBA00022840"/>
    </source>
</evidence>
<dbReference type="Pfam" id="PF00069">
    <property type="entry name" value="Pkinase"/>
    <property type="match status" value="1"/>
</dbReference>
<protein>
    <recommendedName>
        <fullName evidence="6">Protein kinase domain-containing protein</fullName>
    </recommendedName>
</protein>
<dbReference type="InterPro" id="IPR000719">
    <property type="entry name" value="Prot_kinase_dom"/>
</dbReference>
<gene>
    <name evidence="7" type="ORF">RRG08_054245</name>
</gene>
<dbReference type="InterPro" id="IPR011009">
    <property type="entry name" value="Kinase-like_dom_sf"/>
</dbReference>
<dbReference type="GO" id="GO:0005524">
    <property type="term" value="F:ATP binding"/>
    <property type="evidence" value="ECO:0007669"/>
    <property type="project" value="UniProtKB-KW"/>
</dbReference>
<name>A0AAE0YBU1_9GAST</name>
<dbReference type="AlphaFoldDB" id="A0AAE0YBU1"/>
<reference evidence="7" key="1">
    <citation type="journal article" date="2023" name="G3 (Bethesda)">
        <title>A reference genome for the long-term kleptoplast-retaining sea slug Elysia crispata morphotype clarki.</title>
        <authorList>
            <person name="Eastman K.E."/>
            <person name="Pendleton A.L."/>
            <person name="Shaikh M.A."/>
            <person name="Suttiyut T."/>
            <person name="Ogas R."/>
            <person name="Tomko P."/>
            <person name="Gavelis G."/>
            <person name="Widhalm J.R."/>
            <person name="Wisecaver J.H."/>
        </authorList>
    </citation>
    <scope>NUCLEOTIDE SEQUENCE</scope>
    <source>
        <strain evidence="7">ECLA1</strain>
    </source>
</reference>
<keyword evidence="3" id="KW-0547">Nucleotide-binding</keyword>
<organism evidence="7 8">
    <name type="scientific">Elysia crispata</name>
    <name type="common">lettuce slug</name>
    <dbReference type="NCBI Taxonomy" id="231223"/>
    <lineage>
        <taxon>Eukaryota</taxon>
        <taxon>Metazoa</taxon>
        <taxon>Spiralia</taxon>
        <taxon>Lophotrochozoa</taxon>
        <taxon>Mollusca</taxon>
        <taxon>Gastropoda</taxon>
        <taxon>Heterobranchia</taxon>
        <taxon>Euthyneura</taxon>
        <taxon>Panpulmonata</taxon>
        <taxon>Sacoglossa</taxon>
        <taxon>Placobranchoidea</taxon>
        <taxon>Plakobranchidae</taxon>
        <taxon>Elysia</taxon>
    </lineage>
</organism>
<evidence type="ECO:0000256" key="3">
    <source>
        <dbReference type="ARBA" id="ARBA00022741"/>
    </source>
</evidence>
<keyword evidence="8" id="KW-1185">Reference proteome</keyword>
<dbReference type="PANTHER" id="PTHR24351">
    <property type="entry name" value="RIBOSOMAL PROTEIN S6 KINASE"/>
    <property type="match status" value="1"/>
</dbReference>
<keyword evidence="5" id="KW-0067">ATP-binding</keyword>
<evidence type="ECO:0000256" key="1">
    <source>
        <dbReference type="ARBA" id="ARBA00022527"/>
    </source>
</evidence>
<dbReference type="SUPFAM" id="SSF56112">
    <property type="entry name" value="Protein kinase-like (PK-like)"/>
    <property type="match status" value="1"/>
</dbReference>
<evidence type="ECO:0000313" key="7">
    <source>
        <dbReference type="EMBL" id="KAK3740223.1"/>
    </source>
</evidence>
<proteinExistence type="predicted"/>
<dbReference type="Gene3D" id="1.10.510.10">
    <property type="entry name" value="Transferase(Phosphotransferase) domain 1"/>
    <property type="match status" value="1"/>
</dbReference>
<dbReference type="SMART" id="SM00220">
    <property type="entry name" value="S_TKc"/>
    <property type="match status" value="1"/>
</dbReference>